<dbReference type="PANTHER" id="PTHR12534:SF0">
    <property type="entry name" value="SMALL RIBOSOMAL SUBUNIT PROTEIN US2M"/>
    <property type="match status" value="1"/>
</dbReference>
<dbReference type="PRINTS" id="PR00395">
    <property type="entry name" value="RIBOSOMALS2"/>
</dbReference>
<dbReference type="InterPro" id="IPR005706">
    <property type="entry name" value="Ribosomal_uS2_bac/mit/plastid"/>
</dbReference>
<sequence length="249" mass="28845">MLNLEKMLSSSVHLGHQVKKWNPKMAPFIYGERNKLHIIDILQTLLCLQKACNFLYKSSKENKIFLFVSTKKQFSSLVESEIKNSNSFFVTKRWLGGMLTNWFTIKNCINNLKILSKEEELTNSFLGLTKKECSILKKRKSNVNLFIYFIYKYCCFFLFLRIKKISIKLEKFLSGIKDMNRLPDIVIIIGQNREMNAVRECLKLNISTVTIVDTNCDPTLTEFFIPANDDSVSSVTLILNELSKSINLI</sequence>
<dbReference type="InterPro" id="IPR001865">
    <property type="entry name" value="Ribosomal_uS2"/>
</dbReference>
<dbReference type="InterPro" id="IPR018130">
    <property type="entry name" value="Ribosomal_uS2_CS"/>
</dbReference>
<comment type="similarity">
    <text evidence="1 4">Belongs to the universal ribosomal protein uS2 family.</text>
</comment>
<dbReference type="Gene3D" id="3.40.50.10490">
    <property type="entry name" value="Glucose-6-phosphate isomerase like protein, domain 1"/>
    <property type="match status" value="1"/>
</dbReference>
<comment type="subcellular location">
    <subcellularLocation>
        <location evidence="4">Plastid</location>
        <location evidence="4">Chloroplast</location>
    </subcellularLocation>
</comment>
<name>A0A3G3LLV0_9EUGL</name>
<keyword evidence="3 4" id="KW-0687">Ribonucleoprotein</keyword>
<evidence type="ECO:0000256" key="1">
    <source>
        <dbReference type="ARBA" id="ARBA00006242"/>
    </source>
</evidence>
<evidence type="ECO:0000313" key="6">
    <source>
        <dbReference type="EMBL" id="AYQ93678.1"/>
    </source>
</evidence>
<keyword evidence="6" id="KW-0934">Plastid</keyword>
<dbReference type="GO" id="GO:0005763">
    <property type="term" value="C:mitochondrial small ribosomal subunit"/>
    <property type="evidence" value="ECO:0007669"/>
    <property type="project" value="TreeGrafter"/>
</dbReference>
<dbReference type="GO" id="GO:0006412">
    <property type="term" value="P:translation"/>
    <property type="evidence" value="ECO:0007669"/>
    <property type="project" value="UniProtKB-UniRule"/>
</dbReference>
<proteinExistence type="inferred from homology"/>
<keyword evidence="5" id="KW-1133">Transmembrane helix</keyword>
<accession>A0A3G3LLV0</accession>
<geneLocation type="chloroplast" evidence="6"/>
<evidence type="ECO:0000256" key="5">
    <source>
        <dbReference type="SAM" id="Phobius"/>
    </source>
</evidence>
<dbReference type="Gene3D" id="1.10.287.610">
    <property type="entry name" value="Helix hairpin bin"/>
    <property type="match status" value="1"/>
</dbReference>
<dbReference type="InterPro" id="IPR023591">
    <property type="entry name" value="Ribosomal_uS2_flav_dom_sf"/>
</dbReference>
<dbReference type="AlphaFoldDB" id="A0A3G3LLV0"/>
<keyword evidence="5" id="KW-0812">Transmembrane</keyword>
<dbReference type="EMBL" id="MH898673">
    <property type="protein sequence ID" value="AYQ93678.1"/>
    <property type="molecule type" value="Genomic_DNA"/>
</dbReference>
<evidence type="ECO:0000256" key="2">
    <source>
        <dbReference type="ARBA" id="ARBA00022980"/>
    </source>
</evidence>
<evidence type="ECO:0000256" key="3">
    <source>
        <dbReference type="ARBA" id="ARBA00023274"/>
    </source>
</evidence>
<reference evidence="6" key="1">
    <citation type="journal article" date="2018" name="Sci. Rep.">
        <title>Dynamic evolution of inverted repeats in Euglenophyta plastid genomes.</title>
        <authorList>
            <person name="Karnkowska A."/>
            <person name="Bennett M.S."/>
            <person name="Triemer R.E."/>
        </authorList>
    </citation>
    <scope>NUCLEOTIDE SEQUENCE</scope>
</reference>
<dbReference type="SUPFAM" id="SSF52313">
    <property type="entry name" value="Ribosomal protein S2"/>
    <property type="match status" value="1"/>
</dbReference>
<protein>
    <recommendedName>
        <fullName evidence="4">Small ribosomal subunit protein uS2c</fullName>
    </recommendedName>
</protein>
<dbReference type="CDD" id="cd01425">
    <property type="entry name" value="RPS2"/>
    <property type="match status" value="1"/>
</dbReference>
<feature type="transmembrane region" description="Helical" evidence="5">
    <location>
        <begin position="145"/>
        <end position="162"/>
    </location>
</feature>
<dbReference type="NCBIfam" id="TIGR01011">
    <property type="entry name" value="rpsB_bact"/>
    <property type="match status" value="2"/>
</dbReference>
<dbReference type="GO" id="GO:0003735">
    <property type="term" value="F:structural constituent of ribosome"/>
    <property type="evidence" value="ECO:0007669"/>
    <property type="project" value="InterPro"/>
</dbReference>
<evidence type="ECO:0000256" key="4">
    <source>
        <dbReference type="HAMAP-Rule" id="MF_00291"/>
    </source>
</evidence>
<dbReference type="HAMAP" id="MF_00291_B">
    <property type="entry name" value="Ribosomal_uS2_B"/>
    <property type="match status" value="1"/>
</dbReference>
<dbReference type="PROSITE" id="PS00962">
    <property type="entry name" value="RIBOSOMAL_S2_1"/>
    <property type="match status" value="1"/>
</dbReference>
<keyword evidence="2 4" id="KW-0689">Ribosomal protein</keyword>
<dbReference type="PANTHER" id="PTHR12534">
    <property type="entry name" value="30S RIBOSOMAL PROTEIN S2 PROKARYOTIC AND ORGANELLAR"/>
    <property type="match status" value="1"/>
</dbReference>
<keyword evidence="5" id="KW-0472">Membrane</keyword>
<organism evidence="6">
    <name type="scientific">Phacus pleuronectes</name>
    <dbReference type="NCBI Taxonomy" id="102908"/>
    <lineage>
        <taxon>Eukaryota</taxon>
        <taxon>Discoba</taxon>
        <taxon>Euglenozoa</taxon>
        <taxon>Euglenida</taxon>
        <taxon>Spirocuta</taxon>
        <taxon>Euglenophyceae</taxon>
        <taxon>Euglenales</taxon>
        <taxon>Phacaceae</taxon>
        <taxon>Phacus</taxon>
    </lineage>
</organism>
<dbReference type="GO" id="GO:0009507">
    <property type="term" value="C:chloroplast"/>
    <property type="evidence" value="ECO:0007669"/>
    <property type="project" value="UniProtKB-SubCell"/>
</dbReference>
<keyword evidence="6" id="KW-0150">Chloroplast</keyword>
<gene>
    <name evidence="4" type="primary">rps2</name>
</gene>
<dbReference type="Pfam" id="PF00318">
    <property type="entry name" value="Ribosomal_S2"/>
    <property type="match status" value="2"/>
</dbReference>